<dbReference type="AlphaFoldDB" id="A0A9N9BY08"/>
<comment type="caution">
    <text evidence="1">The sequence shown here is derived from an EMBL/GenBank/DDBJ whole genome shotgun (WGS) entry which is preliminary data.</text>
</comment>
<protein>
    <submittedName>
        <fullName evidence="1">8216_t:CDS:1</fullName>
    </submittedName>
</protein>
<dbReference type="Proteomes" id="UP000789759">
    <property type="component" value="Unassembled WGS sequence"/>
</dbReference>
<gene>
    <name evidence="1" type="ORF">CPELLU_LOCUS6041</name>
</gene>
<reference evidence="1" key="1">
    <citation type="submission" date="2021-06" db="EMBL/GenBank/DDBJ databases">
        <authorList>
            <person name="Kallberg Y."/>
            <person name="Tangrot J."/>
            <person name="Rosling A."/>
        </authorList>
    </citation>
    <scope>NUCLEOTIDE SEQUENCE</scope>
    <source>
        <strain evidence="1">FL966</strain>
    </source>
</reference>
<keyword evidence="2" id="KW-1185">Reference proteome</keyword>
<proteinExistence type="predicted"/>
<name>A0A9N9BY08_9GLOM</name>
<dbReference type="EMBL" id="CAJVQA010003652">
    <property type="protein sequence ID" value="CAG8579966.1"/>
    <property type="molecule type" value="Genomic_DNA"/>
</dbReference>
<evidence type="ECO:0000313" key="1">
    <source>
        <dbReference type="EMBL" id="CAG8579966.1"/>
    </source>
</evidence>
<accession>A0A9N9BY08</accession>
<organism evidence="1 2">
    <name type="scientific">Cetraspora pellucida</name>
    <dbReference type="NCBI Taxonomy" id="1433469"/>
    <lineage>
        <taxon>Eukaryota</taxon>
        <taxon>Fungi</taxon>
        <taxon>Fungi incertae sedis</taxon>
        <taxon>Mucoromycota</taxon>
        <taxon>Glomeromycotina</taxon>
        <taxon>Glomeromycetes</taxon>
        <taxon>Diversisporales</taxon>
        <taxon>Gigasporaceae</taxon>
        <taxon>Cetraspora</taxon>
    </lineage>
</organism>
<evidence type="ECO:0000313" key="2">
    <source>
        <dbReference type="Proteomes" id="UP000789759"/>
    </source>
</evidence>
<sequence>MVKRDYISVKKTPKSFRHMIDFQTNTNFKKKSSQLIKSYNYRIELIKDTANDVYDDEHSEMRTKLGSMIVLED</sequence>